<accession>A0A8H7J1I4</accession>
<dbReference type="AlphaFoldDB" id="A0A8H7J1I4"/>
<reference evidence="2" key="2">
    <citation type="submission" date="2020-09" db="EMBL/GenBank/DDBJ databases">
        <title>Reference genome assembly for Australian Ascochyta lentis isolate Al4.</title>
        <authorList>
            <person name="Lee R.C."/>
            <person name="Farfan-Caceres L.M."/>
            <person name="Debler J.W."/>
            <person name="Williams A.H."/>
            <person name="Henares B.M."/>
        </authorList>
    </citation>
    <scope>NUCLEOTIDE SEQUENCE</scope>
    <source>
        <strain evidence="2">Al4</strain>
    </source>
</reference>
<evidence type="ECO:0000313" key="2">
    <source>
        <dbReference type="EMBL" id="KAF9693483.1"/>
    </source>
</evidence>
<comment type="caution">
    <text evidence="2">The sequence shown here is derived from an EMBL/GenBank/DDBJ whole genome shotgun (WGS) entry which is preliminary data.</text>
</comment>
<evidence type="ECO:0000256" key="1">
    <source>
        <dbReference type="SAM" id="MobiDB-lite"/>
    </source>
</evidence>
<name>A0A8H7J1I4_9PLEO</name>
<feature type="region of interest" description="Disordered" evidence="1">
    <location>
        <begin position="182"/>
        <end position="203"/>
    </location>
</feature>
<proteinExistence type="predicted"/>
<organism evidence="2 3">
    <name type="scientific">Ascochyta lentis</name>
    <dbReference type="NCBI Taxonomy" id="205686"/>
    <lineage>
        <taxon>Eukaryota</taxon>
        <taxon>Fungi</taxon>
        <taxon>Dikarya</taxon>
        <taxon>Ascomycota</taxon>
        <taxon>Pezizomycotina</taxon>
        <taxon>Dothideomycetes</taxon>
        <taxon>Pleosporomycetidae</taxon>
        <taxon>Pleosporales</taxon>
        <taxon>Pleosporineae</taxon>
        <taxon>Didymellaceae</taxon>
        <taxon>Ascochyta</taxon>
    </lineage>
</organism>
<dbReference type="EMBL" id="RZGK01000015">
    <property type="protein sequence ID" value="KAF9693483.1"/>
    <property type="molecule type" value="Genomic_DNA"/>
</dbReference>
<evidence type="ECO:0000313" key="3">
    <source>
        <dbReference type="Proteomes" id="UP000651452"/>
    </source>
</evidence>
<protein>
    <submittedName>
        <fullName evidence="2">Uncharacterized protein</fullName>
    </submittedName>
</protein>
<keyword evidence="3" id="KW-1185">Reference proteome</keyword>
<gene>
    <name evidence="2" type="ORF">EKO04_008345</name>
</gene>
<sequence length="245" mass="28100">MNFIYFEFLARLHTMVTLCNKRHTTSETPATLSIEYIVQCFENGGKCHFFGCKFTPYVAHLFNYSFGRGIVYLDGSGRLIKPGAPMHSGYKTPLPKDISKGYDRKLRTVVVESWKANVLRLDWPIYKPLIGMLEAAVLGLADRTEYYDVIGSIEDYFDIPLPKLHKQRRFWHASIRGRSDRKTEEIEGDVSAAGDTEFDENDDPEIDAYMSLEKELTTLQEDSNLQEDDQQSVLDTEEKITACCR</sequence>
<dbReference type="OrthoDB" id="3848087at2759"/>
<dbReference type="Proteomes" id="UP000651452">
    <property type="component" value="Unassembled WGS sequence"/>
</dbReference>
<reference evidence="2" key="1">
    <citation type="submission" date="2018-12" db="EMBL/GenBank/DDBJ databases">
        <authorList>
            <person name="Syme R.A."/>
            <person name="Farfan-Caceres L."/>
            <person name="Lichtenzveig J."/>
        </authorList>
    </citation>
    <scope>NUCLEOTIDE SEQUENCE</scope>
    <source>
        <strain evidence="2">Al4</strain>
    </source>
</reference>